<reference evidence="3" key="1">
    <citation type="submission" date="2021-07" db="EMBL/GenBank/DDBJ databases">
        <authorList>
            <person name="Catto M.A."/>
            <person name="Jacobson A."/>
            <person name="Kennedy G."/>
            <person name="Labadie P."/>
            <person name="Hunt B.G."/>
            <person name="Srinivasan R."/>
        </authorList>
    </citation>
    <scope>NUCLEOTIDE SEQUENCE</scope>
    <source>
        <strain evidence="3">PL_HMW_Pooled</strain>
        <tissue evidence="3">Head</tissue>
    </source>
</reference>
<evidence type="ECO:0000313" key="4">
    <source>
        <dbReference type="Proteomes" id="UP001219518"/>
    </source>
</evidence>
<accession>A0AAE1LJT5</accession>
<dbReference type="InterPro" id="IPR018289">
    <property type="entry name" value="MULE_transposase_dom"/>
</dbReference>
<organism evidence="3 4">
    <name type="scientific">Frankliniella fusca</name>
    <dbReference type="NCBI Taxonomy" id="407009"/>
    <lineage>
        <taxon>Eukaryota</taxon>
        <taxon>Metazoa</taxon>
        <taxon>Ecdysozoa</taxon>
        <taxon>Arthropoda</taxon>
        <taxon>Hexapoda</taxon>
        <taxon>Insecta</taxon>
        <taxon>Pterygota</taxon>
        <taxon>Neoptera</taxon>
        <taxon>Paraneoptera</taxon>
        <taxon>Thysanoptera</taxon>
        <taxon>Terebrantia</taxon>
        <taxon>Thripoidea</taxon>
        <taxon>Thripidae</taxon>
        <taxon>Frankliniella</taxon>
    </lineage>
</organism>
<dbReference type="PANTHER" id="PTHR47160">
    <property type="entry name" value="PUTATIVE-RELATED"/>
    <property type="match status" value="1"/>
</dbReference>
<sequence>MIKYPGQKDGSWRFHYDGFDYRQDNPHTIRTQEYRCKKKGCHGRARHPRDSPENVTVNAIHNHPRETDDFRTWQYRQALKEGAKKDLSTTIVKLFRTISTQYADVAEHVDPVRERRKMRRARRNMLPKCPGDYDELSELLVNDERIKRLYGCCDPVPGSEAENEKFFQTALRNQYGTTLIFASPHLLEKLLSKSKQCKMDATFKVLPMKPKGRQLLSVHATDGIHTFPVIYALMQSKKKASYIQLFEFIKLLCPEWNPEEMTLDFEKSLRDAFGSVYPNCKIIGCYFHFTQVSLSPVPCIEIIKEIFHIIITFVNQ</sequence>
<evidence type="ECO:0000313" key="2">
    <source>
        <dbReference type="EMBL" id="KAK3910891.1"/>
    </source>
</evidence>
<dbReference type="Proteomes" id="UP001219518">
    <property type="component" value="Unassembled WGS sequence"/>
</dbReference>
<feature type="domain" description="MULE transposase" evidence="1">
    <location>
        <begin position="198"/>
        <end position="291"/>
    </location>
</feature>
<proteinExistence type="predicted"/>
<reference evidence="3" key="2">
    <citation type="journal article" date="2023" name="BMC Genomics">
        <title>Pest status, molecular evolution, and epigenetic factors derived from the genome assembly of Frankliniella fusca, a thysanopteran phytovirus vector.</title>
        <authorList>
            <person name="Catto M.A."/>
            <person name="Labadie P.E."/>
            <person name="Jacobson A.L."/>
            <person name="Kennedy G.G."/>
            <person name="Srinivasan R."/>
            <person name="Hunt B.G."/>
        </authorList>
    </citation>
    <scope>NUCLEOTIDE SEQUENCE</scope>
    <source>
        <strain evidence="3">PL_HMW_Pooled</strain>
    </source>
</reference>
<dbReference type="PANTHER" id="PTHR47160:SF10">
    <property type="entry name" value="MULE TRANSPOSASE DOMAIN-CONTAINING PROTEIN"/>
    <property type="match status" value="1"/>
</dbReference>
<dbReference type="EMBL" id="JAHWGI010001020">
    <property type="protein sequence ID" value="KAK3920722.1"/>
    <property type="molecule type" value="Genomic_DNA"/>
</dbReference>
<name>A0AAE1LJT5_9NEOP</name>
<keyword evidence="4" id="KW-1185">Reference proteome</keyword>
<dbReference type="EMBL" id="JAHWGI010000208">
    <property type="protein sequence ID" value="KAK3910891.1"/>
    <property type="molecule type" value="Genomic_DNA"/>
</dbReference>
<dbReference type="AlphaFoldDB" id="A0AAE1LJT5"/>
<evidence type="ECO:0000313" key="3">
    <source>
        <dbReference type="EMBL" id="KAK3920722.1"/>
    </source>
</evidence>
<comment type="caution">
    <text evidence="3">The sequence shown here is derived from an EMBL/GenBank/DDBJ whole genome shotgun (WGS) entry which is preliminary data.</text>
</comment>
<dbReference type="Gene3D" id="2.20.25.240">
    <property type="match status" value="1"/>
</dbReference>
<evidence type="ECO:0000259" key="1">
    <source>
        <dbReference type="Pfam" id="PF10551"/>
    </source>
</evidence>
<protein>
    <submittedName>
        <fullName evidence="3">Phosphoenolpyruvate carboxykinase [GTP]</fullName>
    </submittedName>
</protein>
<gene>
    <name evidence="3" type="ORF">KUF71_009959</name>
    <name evidence="2" type="ORF">KUF71_020596</name>
</gene>
<dbReference type="Pfam" id="PF10551">
    <property type="entry name" value="MULE"/>
    <property type="match status" value="1"/>
</dbReference>